<evidence type="ECO:0000313" key="1">
    <source>
        <dbReference type="EMBL" id="KAI7745018.1"/>
    </source>
</evidence>
<protein>
    <submittedName>
        <fullName evidence="1">Uncharacterized protein</fullName>
    </submittedName>
</protein>
<proteinExistence type="predicted"/>
<comment type="caution">
    <text evidence="1">The sequence shown here is derived from an EMBL/GenBank/DDBJ whole genome shotgun (WGS) entry which is preliminary data.</text>
</comment>
<dbReference type="Proteomes" id="UP001206925">
    <property type="component" value="Unassembled WGS sequence"/>
</dbReference>
<name>A0AAD5GMF3_AMBAR</name>
<reference evidence="1" key="1">
    <citation type="submission" date="2022-06" db="EMBL/GenBank/DDBJ databases">
        <title>Uncovering the hologenomic basis of an extraordinary plant invasion.</title>
        <authorList>
            <person name="Bieker V.C."/>
            <person name="Martin M.D."/>
            <person name="Gilbert T."/>
            <person name="Hodgins K."/>
            <person name="Battlay P."/>
            <person name="Petersen B."/>
            <person name="Wilson J."/>
        </authorList>
    </citation>
    <scope>NUCLEOTIDE SEQUENCE</scope>
    <source>
        <strain evidence="1">AA19_3_7</strain>
        <tissue evidence="1">Leaf</tissue>
    </source>
</reference>
<organism evidence="1 2">
    <name type="scientific">Ambrosia artemisiifolia</name>
    <name type="common">Common ragweed</name>
    <dbReference type="NCBI Taxonomy" id="4212"/>
    <lineage>
        <taxon>Eukaryota</taxon>
        <taxon>Viridiplantae</taxon>
        <taxon>Streptophyta</taxon>
        <taxon>Embryophyta</taxon>
        <taxon>Tracheophyta</taxon>
        <taxon>Spermatophyta</taxon>
        <taxon>Magnoliopsida</taxon>
        <taxon>eudicotyledons</taxon>
        <taxon>Gunneridae</taxon>
        <taxon>Pentapetalae</taxon>
        <taxon>asterids</taxon>
        <taxon>campanulids</taxon>
        <taxon>Asterales</taxon>
        <taxon>Asteraceae</taxon>
        <taxon>Asteroideae</taxon>
        <taxon>Heliantheae alliance</taxon>
        <taxon>Heliantheae</taxon>
        <taxon>Ambrosia</taxon>
    </lineage>
</organism>
<feature type="non-terminal residue" evidence="1">
    <location>
        <position position="78"/>
    </location>
</feature>
<evidence type="ECO:0000313" key="2">
    <source>
        <dbReference type="Proteomes" id="UP001206925"/>
    </source>
</evidence>
<accession>A0AAD5GMF3</accession>
<dbReference type="AlphaFoldDB" id="A0AAD5GMF3"/>
<gene>
    <name evidence="1" type="ORF">M8C21_005266</name>
</gene>
<keyword evidence="2" id="KW-1185">Reference proteome</keyword>
<sequence>LGDSTLSDYVLLDRQTRWCCSPCQRNGVLGKLIFSGCEAVMIKYSPRKTELCGSDPYLGLAIRMAIVFLWPLKLKSVA</sequence>
<dbReference type="EMBL" id="JAMZMK010007392">
    <property type="protein sequence ID" value="KAI7745018.1"/>
    <property type="molecule type" value="Genomic_DNA"/>
</dbReference>